<evidence type="ECO:0000313" key="2">
    <source>
        <dbReference type="EMBL" id="QCC50794.1"/>
    </source>
</evidence>
<keyword evidence="1" id="KW-0472">Membrane</keyword>
<dbReference type="OrthoDB" id="29061at2157"/>
<keyword evidence="1" id="KW-0812">Transmembrane</keyword>
<accession>A0A4D6H9Q2</accession>
<dbReference type="KEGG" id="hsn:DV733_05830"/>
<feature type="transmembrane region" description="Helical" evidence="1">
    <location>
        <begin position="47"/>
        <end position="68"/>
    </location>
</feature>
<dbReference type="EMBL" id="CP031310">
    <property type="protein sequence ID" value="QCC50794.1"/>
    <property type="molecule type" value="Genomic_DNA"/>
</dbReference>
<evidence type="ECO:0008006" key="4">
    <source>
        <dbReference type="Google" id="ProtNLM"/>
    </source>
</evidence>
<proteinExistence type="predicted"/>
<name>A0A4D6H9Q2_9EURY</name>
<dbReference type="RefSeq" id="WP_049994238.1">
    <property type="nucleotide sequence ID" value="NZ_CP031310.1"/>
</dbReference>
<gene>
    <name evidence="2" type="ORF">DV733_05830</name>
</gene>
<evidence type="ECO:0000256" key="1">
    <source>
        <dbReference type="SAM" id="Phobius"/>
    </source>
</evidence>
<dbReference type="STRING" id="1457250.GCA_000755225_03482"/>
<evidence type="ECO:0000313" key="3">
    <source>
        <dbReference type="Proteomes" id="UP000296706"/>
    </source>
</evidence>
<feature type="transmembrane region" description="Helical" evidence="1">
    <location>
        <begin position="16"/>
        <end position="35"/>
    </location>
</feature>
<protein>
    <recommendedName>
        <fullName evidence="4">MFS transporter</fullName>
    </recommendedName>
</protein>
<dbReference type="GeneID" id="39847365"/>
<dbReference type="Proteomes" id="UP000296706">
    <property type="component" value="Chromosome"/>
</dbReference>
<dbReference type="AlphaFoldDB" id="A0A4D6H9Q2"/>
<keyword evidence="3" id="KW-1185">Reference proteome</keyword>
<feature type="transmembrane region" description="Helical" evidence="1">
    <location>
        <begin position="80"/>
        <end position="103"/>
    </location>
</feature>
<organism evidence="2 3">
    <name type="scientific">Halapricum salinum</name>
    <dbReference type="NCBI Taxonomy" id="1457250"/>
    <lineage>
        <taxon>Archaea</taxon>
        <taxon>Methanobacteriati</taxon>
        <taxon>Methanobacteriota</taxon>
        <taxon>Stenosarchaea group</taxon>
        <taxon>Halobacteria</taxon>
        <taxon>Halobacteriales</taxon>
        <taxon>Haloarculaceae</taxon>
        <taxon>Halapricum</taxon>
    </lineage>
</organism>
<sequence length="105" mass="10868">MALPDGRLSDRFSPRFVYGAGVFVLGVGNVCYGLGQFVNGSQLPTLSLIQLVMGTTLVAIGGLVVTDSDRLSTPDLSERVLLVIGLVGGLVGLYMTLAGIVLLTA</sequence>
<reference evidence="2 3" key="1">
    <citation type="journal article" date="2019" name="Nat. Commun.">
        <title>A new type of DNA phosphorothioation-based antiviral system in archaea.</title>
        <authorList>
            <person name="Xiong L."/>
            <person name="Liu S."/>
            <person name="Chen S."/>
            <person name="Xiao Y."/>
            <person name="Zhu B."/>
            <person name="Gao Y."/>
            <person name="Zhang Y."/>
            <person name="Chen B."/>
            <person name="Luo J."/>
            <person name="Deng Z."/>
            <person name="Chen X."/>
            <person name="Wang L."/>
            <person name="Chen S."/>
        </authorList>
    </citation>
    <scope>NUCLEOTIDE SEQUENCE [LARGE SCALE GENOMIC DNA]</scope>
    <source>
        <strain evidence="2 3">CBA1105</strain>
    </source>
</reference>
<dbReference type="Gene3D" id="1.20.1250.20">
    <property type="entry name" value="MFS general substrate transporter like domains"/>
    <property type="match status" value="1"/>
</dbReference>
<dbReference type="InterPro" id="IPR036259">
    <property type="entry name" value="MFS_trans_sf"/>
</dbReference>
<keyword evidence="1" id="KW-1133">Transmembrane helix</keyword>
<dbReference type="SUPFAM" id="SSF103473">
    <property type="entry name" value="MFS general substrate transporter"/>
    <property type="match status" value="1"/>
</dbReference>